<dbReference type="STRING" id="313628.LNTAR_08364"/>
<evidence type="ECO:0000259" key="2">
    <source>
        <dbReference type="Pfam" id="PF13525"/>
    </source>
</evidence>
<proteinExistence type="predicted"/>
<organism evidence="3 4">
    <name type="scientific">Lentisphaera araneosa HTCC2155</name>
    <dbReference type="NCBI Taxonomy" id="313628"/>
    <lineage>
        <taxon>Bacteria</taxon>
        <taxon>Pseudomonadati</taxon>
        <taxon>Lentisphaerota</taxon>
        <taxon>Lentisphaeria</taxon>
        <taxon>Lentisphaerales</taxon>
        <taxon>Lentisphaeraceae</taxon>
        <taxon>Lentisphaera</taxon>
    </lineage>
</organism>
<evidence type="ECO:0000313" key="3">
    <source>
        <dbReference type="EMBL" id="EDM28568.1"/>
    </source>
</evidence>
<dbReference type="Gene3D" id="1.25.40.10">
    <property type="entry name" value="Tetratricopeptide repeat domain"/>
    <property type="match status" value="1"/>
</dbReference>
<dbReference type="AlphaFoldDB" id="A6DHR4"/>
<dbReference type="Pfam" id="PF13174">
    <property type="entry name" value="TPR_6"/>
    <property type="match status" value="1"/>
</dbReference>
<dbReference type="SUPFAM" id="SSF48452">
    <property type="entry name" value="TPR-like"/>
    <property type="match status" value="1"/>
</dbReference>
<name>A6DHR4_9BACT</name>
<dbReference type="RefSeq" id="WP_007277449.1">
    <property type="nucleotide sequence ID" value="NZ_ABCK01000004.1"/>
</dbReference>
<evidence type="ECO:0000256" key="1">
    <source>
        <dbReference type="ARBA" id="ARBA00022729"/>
    </source>
</evidence>
<dbReference type="eggNOG" id="COG4105">
    <property type="taxonomic scope" value="Bacteria"/>
</dbReference>
<dbReference type="InterPro" id="IPR019734">
    <property type="entry name" value="TPR_rpt"/>
</dbReference>
<dbReference type="InterPro" id="IPR039565">
    <property type="entry name" value="BamD-like"/>
</dbReference>
<dbReference type="InterPro" id="IPR011990">
    <property type="entry name" value="TPR-like_helical_dom_sf"/>
</dbReference>
<accession>A6DHR4</accession>
<feature type="domain" description="Outer membrane lipoprotein BamD-like" evidence="2">
    <location>
        <begin position="104"/>
        <end position="273"/>
    </location>
</feature>
<reference evidence="3 4" key="1">
    <citation type="journal article" date="2010" name="J. Bacteriol.">
        <title>Genome sequence of Lentisphaera araneosa HTCC2155T, the type species of the order Lentisphaerales in the phylum Lentisphaerae.</title>
        <authorList>
            <person name="Thrash J.C."/>
            <person name="Cho J.C."/>
            <person name="Vergin K.L."/>
            <person name="Morris R.M."/>
            <person name="Giovannoni S.J."/>
        </authorList>
    </citation>
    <scope>NUCLEOTIDE SEQUENCE [LARGE SCALE GENOMIC DNA]</scope>
    <source>
        <strain evidence="3 4">HTCC2155</strain>
    </source>
</reference>
<dbReference type="OrthoDB" id="9804044at2"/>
<evidence type="ECO:0000313" key="4">
    <source>
        <dbReference type="Proteomes" id="UP000004947"/>
    </source>
</evidence>
<keyword evidence="4" id="KW-1185">Reference proteome</keyword>
<comment type="caution">
    <text evidence="3">The sequence shown here is derived from an EMBL/GenBank/DDBJ whole genome shotgun (WGS) entry which is preliminary data.</text>
</comment>
<dbReference type="Pfam" id="PF13525">
    <property type="entry name" value="YfiO"/>
    <property type="match status" value="1"/>
</dbReference>
<protein>
    <recommendedName>
        <fullName evidence="2">Outer membrane lipoprotein BamD-like domain-containing protein</fullName>
    </recommendedName>
</protein>
<dbReference type="Proteomes" id="UP000004947">
    <property type="component" value="Unassembled WGS sequence"/>
</dbReference>
<keyword evidence="1" id="KW-0732">Signal</keyword>
<sequence length="364" mass="41806">MKHFLLLTLMSYSVLALTVNKKIEENLAFEKYDQVIIDANQALLTETNRKQIASIMYYKAKALYHQGELEDAFEILKELVEDYNFEIDYEKVLNLQFEISNARYEKSGSSNFFGSSEEAIEFYEALIAQAPYSKGASTSMLRIGMLQQDDNDDIAAMSTYHKLIATYPKSDEAGYARIYIAQFNIFSMRGIHGNLELMREAKTQLRLFINQYNKHPLLSEAKDQLASLEEVEAERTYNLALFYLDPVHSRPAAAKRYLYKVVVDYPDTEAAVVAEAKLEKLDKSYKGEIKTRQISKKKNDDLQKKLEQQIFTPLAPQARDRSTRRIIVRPEDSKGKFLVPVEDLGLDLVPLENTDTVNKEEGEK</sequence>
<dbReference type="EMBL" id="ABCK01000004">
    <property type="protein sequence ID" value="EDM28568.1"/>
    <property type="molecule type" value="Genomic_DNA"/>
</dbReference>
<gene>
    <name evidence="3" type="ORF">LNTAR_08364</name>
</gene>